<evidence type="ECO:0000256" key="1">
    <source>
        <dbReference type="ARBA" id="ARBA00004123"/>
    </source>
</evidence>
<proteinExistence type="predicted"/>
<evidence type="ECO:0000256" key="4">
    <source>
        <dbReference type="ARBA" id="ARBA00023163"/>
    </source>
</evidence>
<comment type="subcellular location">
    <subcellularLocation>
        <location evidence="1">Nucleus</location>
    </subcellularLocation>
</comment>
<dbReference type="PROSITE" id="PS51369">
    <property type="entry name" value="TCP"/>
    <property type="match status" value="1"/>
</dbReference>
<evidence type="ECO:0000256" key="5">
    <source>
        <dbReference type="ARBA" id="ARBA00023242"/>
    </source>
</evidence>
<dbReference type="Pfam" id="PF03634">
    <property type="entry name" value="TCP"/>
    <property type="match status" value="1"/>
</dbReference>
<feature type="compositionally biased region" description="Basic and acidic residues" evidence="6">
    <location>
        <begin position="50"/>
        <end position="62"/>
    </location>
</feature>
<evidence type="ECO:0000313" key="8">
    <source>
        <dbReference type="EMBL" id="CAH1439482.1"/>
    </source>
</evidence>
<sequence>MEGHEDQTSFHRQNHPLQLLEETSGGVNGEESTTELQPAPKAKPSQKRGTTKDRHTKVDGRGRRIRMPAVCAARVFQLTRELGHKSDGETIEWLLQQAEPSVIAATGTGTIPANYTSLNISLRGSGSTIMAGPTSYLRNGLSFVTNQPTSTSHFATPVEKDDEFCLDPRSIQMGITSNYMTQSTIPAGHNQIPATAAFLMMGNRNSSSTSPDTRSSRAFSGDSTWNFPSTSNTSSNDNHISNLYNRGSSRTNLNGISDEDVGGGLHLMNFGAQTALLHGQQFGGGAVPAADGMLAALSSIRPIYGGGSSYLINAMNHGQQHYQQHETSSSHNS</sequence>
<dbReference type="InterPro" id="IPR005333">
    <property type="entry name" value="Transcription_factor_TCP"/>
</dbReference>
<dbReference type="InterPro" id="IPR017887">
    <property type="entry name" value="TF_TCP_subgr"/>
</dbReference>
<dbReference type="PANTHER" id="PTHR31072:SF218">
    <property type="entry name" value="TRANSCRIPTION FACTOR TCP11-RELATED"/>
    <property type="match status" value="1"/>
</dbReference>
<dbReference type="EMBL" id="CAKMRJ010004909">
    <property type="protein sequence ID" value="CAH1439482.1"/>
    <property type="molecule type" value="Genomic_DNA"/>
</dbReference>
<feature type="compositionally biased region" description="Low complexity" evidence="6">
    <location>
        <begin position="204"/>
        <end position="217"/>
    </location>
</feature>
<reference evidence="8 9" key="1">
    <citation type="submission" date="2022-01" db="EMBL/GenBank/DDBJ databases">
        <authorList>
            <person name="Xiong W."/>
            <person name="Schranz E."/>
        </authorList>
    </citation>
    <scope>NUCLEOTIDE SEQUENCE [LARGE SCALE GENOMIC DNA]</scope>
</reference>
<evidence type="ECO:0000256" key="3">
    <source>
        <dbReference type="ARBA" id="ARBA00023125"/>
    </source>
</evidence>
<dbReference type="PANTHER" id="PTHR31072">
    <property type="entry name" value="TRANSCRIPTION FACTOR TCP4-RELATED"/>
    <property type="match status" value="1"/>
</dbReference>
<comment type="caution">
    <text evidence="8">The sequence shown here is derived from an EMBL/GenBank/DDBJ whole genome shotgun (WGS) entry which is preliminary data.</text>
</comment>
<keyword evidence="5" id="KW-0539">Nucleus</keyword>
<dbReference type="GO" id="GO:0003700">
    <property type="term" value="F:DNA-binding transcription factor activity"/>
    <property type="evidence" value="ECO:0007669"/>
    <property type="project" value="InterPro"/>
</dbReference>
<gene>
    <name evidence="8" type="ORF">LVIROSA_LOCUS25675</name>
</gene>
<keyword evidence="2" id="KW-0805">Transcription regulation</keyword>
<feature type="domain" description="TCP" evidence="7">
    <location>
        <begin position="51"/>
        <end position="105"/>
    </location>
</feature>
<evidence type="ECO:0000256" key="6">
    <source>
        <dbReference type="SAM" id="MobiDB-lite"/>
    </source>
</evidence>
<feature type="region of interest" description="Disordered" evidence="6">
    <location>
        <begin position="1"/>
        <end position="63"/>
    </location>
</feature>
<protein>
    <recommendedName>
        <fullName evidence="7">TCP domain-containing protein</fullName>
    </recommendedName>
</protein>
<dbReference type="GO" id="GO:0043565">
    <property type="term" value="F:sequence-specific DNA binding"/>
    <property type="evidence" value="ECO:0007669"/>
    <property type="project" value="TreeGrafter"/>
</dbReference>
<evidence type="ECO:0000313" key="9">
    <source>
        <dbReference type="Proteomes" id="UP001157418"/>
    </source>
</evidence>
<evidence type="ECO:0000259" key="7">
    <source>
        <dbReference type="PROSITE" id="PS51369"/>
    </source>
</evidence>
<dbReference type="AlphaFoldDB" id="A0AAU9NNP2"/>
<dbReference type="Proteomes" id="UP001157418">
    <property type="component" value="Unassembled WGS sequence"/>
</dbReference>
<feature type="region of interest" description="Disordered" evidence="6">
    <location>
        <begin position="204"/>
        <end position="242"/>
    </location>
</feature>
<organism evidence="8 9">
    <name type="scientific">Lactuca virosa</name>
    <dbReference type="NCBI Taxonomy" id="75947"/>
    <lineage>
        <taxon>Eukaryota</taxon>
        <taxon>Viridiplantae</taxon>
        <taxon>Streptophyta</taxon>
        <taxon>Embryophyta</taxon>
        <taxon>Tracheophyta</taxon>
        <taxon>Spermatophyta</taxon>
        <taxon>Magnoliopsida</taxon>
        <taxon>eudicotyledons</taxon>
        <taxon>Gunneridae</taxon>
        <taxon>Pentapetalae</taxon>
        <taxon>asterids</taxon>
        <taxon>campanulids</taxon>
        <taxon>Asterales</taxon>
        <taxon>Asteraceae</taxon>
        <taxon>Cichorioideae</taxon>
        <taxon>Cichorieae</taxon>
        <taxon>Lactucinae</taxon>
        <taxon>Lactuca</taxon>
    </lineage>
</organism>
<evidence type="ECO:0000256" key="2">
    <source>
        <dbReference type="ARBA" id="ARBA00023015"/>
    </source>
</evidence>
<name>A0AAU9NNP2_9ASTR</name>
<keyword evidence="3" id="KW-0238">DNA-binding</keyword>
<accession>A0AAU9NNP2</accession>
<keyword evidence="4" id="KW-0804">Transcription</keyword>
<keyword evidence="9" id="KW-1185">Reference proteome</keyword>
<feature type="compositionally biased region" description="Polar residues" evidence="6">
    <location>
        <begin position="221"/>
        <end position="242"/>
    </location>
</feature>
<dbReference type="GO" id="GO:0005634">
    <property type="term" value="C:nucleus"/>
    <property type="evidence" value="ECO:0007669"/>
    <property type="project" value="UniProtKB-SubCell"/>
</dbReference>